<dbReference type="PANTHER" id="PTHR42733:SF12">
    <property type="entry name" value="PROTEINASE"/>
    <property type="match status" value="1"/>
</dbReference>
<accession>S7VBR1</accession>
<comment type="caution">
    <text evidence="3">The sequence shown here is derived from an EMBL/GenBank/DDBJ whole genome shotgun (WGS) entry which is preliminary data.</text>
</comment>
<dbReference type="InterPro" id="IPR029062">
    <property type="entry name" value="Class_I_gatase-like"/>
</dbReference>
<dbReference type="InterPro" id="IPR002818">
    <property type="entry name" value="DJ-1/PfpI"/>
</dbReference>
<feature type="domain" description="DJ-1/PfpI" evidence="2">
    <location>
        <begin position="16"/>
        <end position="184"/>
    </location>
</feature>
<dbReference type="eggNOG" id="COG0693">
    <property type="taxonomic scope" value="Bacteria"/>
</dbReference>
<dbReference type="STRING" id="641524.ADICYQ_3435"/>
<dbReference type="Pfam" id="PF01965">
    <property type="entry name" value="DJ-1_PfpI"/>
    <property type="match status" value="1"/>
</dbReference>
<evidence type="ECO:0000313" key="4">
    <source>
        <dbReference type="Proteomes" id="UP000014974"/>
    </source>
</evidence>
<dbReference type="NCBIfam" id="TIGR01382">
    <property type="entry name" value="PfpI"/>
    <property type="match status" value="1"/>
</dbReference>
<dbReference type="PANTHER" id="PTHR42733">
    <property type="entry name" value="DJ-1 PROTEIN"/>
    <property type="match status" value="1"/>
</dbReference>
<comment type="similarity">
    <text evidence="1">Belongs to the peptidase C56 family.</text>
</comment>
<dbReference type="EMBL" id="ATNM01000123">
    <property type="protein sequence ID" value="EPR67411.1"/>
    <property type="molecule type" value="Genomic_DNA"/>
</dbReference>
<name>S7VBR1_9BACT</name>
<dbReference type="Gene3D" id="3.40.50.880">
    <property type="match status" value="1"/>
</dbReference>
<evidence type="ECO:0000256" key="1">
    <source>
        <dbReference type="ARBA" id="ARBA00008542"/>
    </source>
</evidence>
<dbReference type="PROSITE" id="PS51276">
    <property type="entry name" value="PEPTIDASE_C56_PFPI"/>
    <property type="match status" value="1"/>
</dbReference>
<dbReference type="CDD" id="cd03134">
    <property type="entry name" value="GATase1_PfpI_like"/>
    <property type="match status" value="1"/>
</dbReference>
<dbReference type="PATRIC" id="fig|641524.5.peg.3406"/>
<protein>
    <submittedName>
        <fullName evidence="3">ThiJ/PfpI family protein</fullName>
    </submittedName>
</protein>
<dbReference type="Proteomes" id="UP000014974">
    <property type="component" value="Unassembled WGS sequence"/>
</dbReference>
<evidence type="ECO:0000259" key="2">
    <source>
        <dbReference type="Pfam" id="PF01965"/>
    </source>
</evidence>
<gene>
    <name evidence="3" type="ORF">ADICYQ_3435</name>
</gene>
<reference evidence="3 4" key="1">
    <citation type="journal article" date="2013" name="Genome Announc.">
        <title>Draft Genome Sequence of Cyclobacterium qasimii Strain M12-11BT, Isolated from Arctic Marine Sediment.</title>
        <authorList>
            <person name="Shivaji S."/>
            <person name="Ara S."/>
            <person name="Singh A."/>
            <person name="Kumar Pinnaka A."/>
        </authorList>
    </citation>
    <scope>NUCLEOTIDE SEQUENCE [LARGE SCALE GENOMIC DNA]</scope>
    <source>
        <strain evidence="3 4">M12-11B</strain>
    </source>
</reference>
<dbReference type="SUPFAM" id="SSF52317">
    <property type="entry name" value="Class I glutamine amidotransferase-like"/>
    <property type="match status" value="1"/>
</dbReference>
<proteinExistence type="inferred from homology"/>
<organism evidence="3 4">
    <name type="scientific">Cyclobacterium qasimii M12-11B</name>
    <dbReference type="NCBI Taxonomy" id="641524"/>
    <lineage>
        <taxon>Bacteria</taxon>
        <taxon>Pseudomonadati</taxon>
        <taxon>Bacteroidota</taxon>
        <taxon>Cytophagia</taxon>
        <taxon>Cytophagales</taxon>
        <taxon>Cyclobacteriaceae</taxon>
        <taxon>Cyclobacterium</taxon>
    </lineage>
</organism>
<evidence type="ECO:0000313" key="3">
    <source>
        <dbReference type="EMBL" id="EPR67411.1"/>
    </source>
</evidence>
<dbReference type="AlphaFoldDB" id="S7VBR1"/>
<sequence>MSENKPTIVMNNLSDKKIALITENGFEEIEFTSPKKALEDQGAIVEVISPNKGSVKSWKDGNWGRDFKVDKTIEEANSDDYHAVLIPGGVLNPDKLRTNKKAIQFIKGFFAKGKPVASICHGPQVLIETGALAGRKMTSFPSIKQDIINAGAEWIDQDCVCDQALVTSRSPKDLEAFNKKMIEEIGEGKHESQKTL</sequence>
<dbReference type="InterPro" id="IPR006286">
    <property type="entry name" value="C56_PfpI-like"/>
</dbReference>